<dbReference type="STRING" id="1913578.LPB140_02865"/>
<dbReference type="EMBL" id="CP018154">
    <property type="protein sequence ID" value="APG61941.1"/>
    <property type="molecule type" value="Genomic_DNA"/>
</dbReference>
<evidence type="ECO:0000313" key="4">
    <source>
        <dbReference type="Proteomes" id="UP000242561"/>
    </source>
</evidence>
<dbReference type="OrthoDB" id="7391871at2"/>
<evidence type="ECO:0000256" key="2">
    <source>
        <dbReference type="SAM" id="Phobius"/>
    </source>
</evidence>
<keyword evidence="2" id="KW-0812">Transmembrane</keyword>
<name>A0A1L3J9Z3_9SPHN</name>
<accession>A0A1L3J9Z3</accession>
<sequence length="156" mass="17580">MSIFKDVTTPTNAIADLWHYLRVRRQYKPLLFFMACLPPGILLFALHIDAKEKSLPPPPEVIYFKNWTLERSREEILADYKINAEKARIAAEKRKETFKAIGRASGMDVERIEAEALAEKAADEKAAAEKAAKEKKQPEPKQAEIVNGKNPSSGSK</sequence>
<protein>
    <submittedName>
        <fullName evidence="3">Uncharacterized protein</fullName>
    </submittedName>
</protein>
<keyword evidence="2" id="KW-1133">Transmembrane helix</keyword>
<keyword evidence="2" id="KW-0472">Membrane</keyword>
<feature type="transmembrane region" description="Helical" evidence="2">
    <location>
        <begin position="30"/>
        <end position="48"/>
    </location>
</feature>
<evidence type="ECO:0000313" key="3">
    <source>
        <dbReference type="EMBL" id="APG61941.1"/>
    </source>
</evidence>
<dbReference type="RefSeq" id="WP_072558588.1">
    <property type="nucleotide sequence ID" value="NZ_CP018154.1"/>
</dbReference>
<dbReference type="Proteomes" id="UP000242561">
    <property type="component" value="Chromosome"/>
</dbReference>
<reference evidence="3 4" key="1">
    <citation type="submission" date="2016-11" db="EMBL/GenBank/DDBJ databases">
        <title>Sphingorhabdus sp. LPB0140, isolated from marine environment.</title>
        <authorList>
            <person name="Kim E."/>
            <person name="Yi H."/>
        </authorList>
    </citation>
    <scope>NUCLEOTIDE SEQUENCE [LARGE SCALE GENOMIC DNA]</scope>
    <source>
        <strain evidence="3 4">LPB0140</strain>
    </source>
</reference>
<dbReference type="AlphaFoldDB" id="A0A1L3J9Z3"/>
<feature type="region of interest" description="Disordered" evidence="1">
    <location>
        <begin position="123"/>
        <end position="156"/>
    </location>
</feature>
<dbReference type="KEGG" id="sphl:LPB140_02865"/>
<organism evidence="3 4">
    <name type="scientific">Sphingorhabdus lutea</name>
    <dbReference type="NCBI Taxonomy" id="1913578"/>
    <lineage>
        <taxon>Bacteria</taxon>
        <taxon>Pseudomonadati</taxon>
        <taxon>Pseudomonadota</taxon>
        <taxon>Alphaproteobacteria</taxon>
        <taxon>Sphingomonadales</taxon>
        <taxon>Sphingomonadaceae</taxon>
        <taxon>Sphingorhabdus</taxon>
    </lineage>
</organism>
<gene>
    <name evidence="3" type="ORF">LPB140_02865</name>
</gene>
<keyword evidence="4" id="KW-1185">Reference proteome</keyword>
<feature type="compositionally biased region" description="Basic and acidic residues" evidence="1">
    <location>
        <begin position="123"/>
        <end position="142"/>
    </location>
</feature>
<evidence type="ECO:0000256" key="1">
    <source>
        <dbReference type="SAM" id="MobiDB-lite"/>
    </source>
</evidence>
<proteinExistence type="predicted"/>